<dbReference type="AlphaFoldDB" id="A0A1X7V3W6"/>
<proteinExistence type="predicted"/>
<evidence type="ECO:0000313" key="1">
    <source>
        <dbReference type="EnsemblMetazoa" id="Aqu2.1.34646_001"/>
    </source>
</evidence>
<reference evidence="1" key="1">
    <citation type="submission" date="2017-05" db="UniProtKB">
        <authorList>
            <consortium name="EnsemblMetazoa"/>
        </authorList>
    </citation>
    <scope>IDENTIFICATION</scope>
</reference>
<dbReference type="eggNOG" id="ENOG502SURA">
    <property type="taxonomic scope" value="Eukaryota"/>
</dbReference>
<accession>A0A1X7V3W6</accession>
<name>A0A1X7V3W6_AMPQE</name>
<dbReference type="OrthoDB" id="10063305at2759"/>
<organism evidence="1">
    <name type="scientific">Amphimedon queenslandica</name>
    <name type="common">Sponge</name>
    <dbReference type="NCBI Taxonomy" id="400682"/>
    <lineage>
        <taxon>Eukaryota</taxon>
        <taxon>Metazoa</taxon>
        <taxon>Porifera</taxon>
        <taxon>Demospongiae</taxon>
        <taxon>Heteroscleromorpha</taxon>
        <taxon>Haplosclerida</taxon>
        <taxon>Niphatidae</taxon>
        <taxon>Amphimedon</taxon>
    </lineage>
</organism>
<dbReference type="EnsemblMetazoa" id="Aqu2.1.34646_001">
    <property type="protein sequence ID" value="Aqu2.1.34646_001"/>
    <property type="gene ID" value="Aqu2.1.34646"/>
</dbReference>
<protein>
    <submittedName>
        <fullName evidence="1">Uncharacterized protein</fullName>
    </submittedName>
</protein>
<sequence>MEFRQKSISLKYIRQLYEITTKFTGVLSESVATALKVHLNEEAQETAVFVEMLDKFFDMTNYTKCIKKRKYFQSPYRLSKNLRLEWLEHSLLKWLQDWENQTKSRVDLKAAERKKLILSHETLLGLRITGIIYKLLNITLTMIVAYSFIDLVSFLFTIPGVKSFLSEHISQDPLEKFFGRQHQRGNAHENPSSQEFLKHNGALRVVNLIKIDNYEGNTHQHHDTTNVLSVMPLKTGFNIQSKEALAAKKSAVRLKVDDQQ</sequence>
<dbReference type="InParanoid" id="A0A1X7V3W6"/>